<sequence>MQRVYAKHGTMQRILYLYLHKHKWVKTHKP</sequence>
<accession>A0A078IWM8</accession>
<name>A0A078IWM8_BRANA</name>
<protein>
    <submittedName>
        <fullName evidence="1">BnaAnng13150D protein</fullName>
    </submittedName>
</protein>
<dbReference type="PaxDb" id="3708-A0A078IWM8"/>
<evidence type="ECO:0000313" key="1">
    <source>
        <dbReference type="EMBL" id="CDY54407.1"/>
    </source>
</evidence>
<dbReference type="EMBL" id="LK033316">
    <property type="protein sequence ID" value="CDY54407.1"/>
    <property type="molecule type" value="Genomic_DNA"/>
</dbReference>
<organism evidence="1 2">
    <name type="scientific">Brassica napus</name>
    <name type="common">Rape</name>
    <dbReference type="NCBI Taxonomy" id="3708"/>
    <lineage>
        <taxon>Eukaryota</taxon>
        <taxon>Viridiplantae</taxon>
        <taxon>Streptophyta</taxon>
        <taxon>Embryophyta</taxon>
        <taxon>Tracheophyta</taxon>
        <taxon>Spermatophyta</taxon>
        <taxon>Magnoliopsida</taxon>
        <taxon>eudicotyledons</taxon>
        <taxon>Gunneridae</taxon>
        <taxon>Pentapetalae</taxon>
        <taxon>rosids</taxon>
        <taxon>malvids</taxon>
        <taxon>Brassicales</taxon>
        <taxon>Brassicaceae</taxon>
        <taxon>Brassiceae</taxon>
        <taxon>Brassica</taxon>
    </lineage>
</organism>
<reference evidence="1 2" key="1">
    <citation type="journal article" date="2014" name="Science">
        <title>Plant genetics. Early allopolyploid evolution in the post-Neolithic Brassica napus oilseed genome.</title>
        <authorList>
            <person name="Chalhoub B."/>
            <person name="Denoeud F."/>
            <person name="Liu S."/>
            <person name="Parkin I.A."/>
            <person name="Tang H."/>
            <person name="Wang X."/>
            <person name="Chiquet J."/>
            <person name="Belcram H."/>
            <person name="Tong C."/>
            <person name="Samans B."/>
            <person name="Correa M."/>
            <person name="Da Silva C."/>
            <person name="Just J."/>
            <person name="Falentin C."/>
            <person name="Koh C.S."/>
            <person name="Le Clainche I."/>
            <person name="Bernard M."/>
            <person name="Bento P."/>
            <person name="Noel B."/>
            <person name="Labadie K."/>
            <person name="Alberti A."/>
            <person name="Charles M."/>
            <person name="Arnaud D."/>
            <person name="Guo H."/>
            <person name="Daviaud C."/>
            <person name="Alamery S."/>
            <person name="Jabbari K."/>
            <person name="Zhao M."/>
            <person name="Edger P.P."/>
            <person name="Chelaifa H."/>
            <person name="Tack D."/>
            <person name="Lassalle G."/>
            <person name="Mestiri I."/>
            <person name="Schnel N."/>
            <person name="Le Paslier M.C."/>
            <person name="Fan G."/>
            <person name="Renault V."/>
            <person name="Bayer P.E."/>
            <person name="Golicz A.A."/>
            <person name="Manoli S."/>
            <person name="Lee T.H."/>
            <person name="Thi V.H."/>
            <person name="Chalabi S."/>
            <person name="Hu Q."/>
            <person name="Fan C."/>
            <person name="Tollenaere R."/>
            <person name="Lu Y."/>
            <person name="Battail C."/>
            <person name="Shen J."/>
            <person name="Sidebottom C.H."/>
            <person name="Wang X."/>
            <person name="Canaguier A."/>
            <person name="Chauveau A."/>
            <person name="Berard A."/>
            <person name="Deniot G."/>
            <person name="Guan M."/>
            <person name="Liu Z."/>
            <person name="Sun F."/>
            <person name="Lim Y.P."/>
            <person name="Lyons E."/>
            <person name="Town C.D."/>
            <person name="Bancroft I."/>
            <person name="Wang X."/>
            <person name="Meng J."/>
            <person name="Ma J."/>
            <person name="Pires J.C."/>
            <person name="King G.J."/>
            <person name="Brunel D."/>
            <person name="Delourme R."/>
            <person name="Renard M."/>
            <person name="Aury J.M."/>
            <person name="Adams K.L."/>
            <person name="Batley J."/>
            <person name="Snowdon R.J."/>
            <person name="Tost J."/>
            <person name="Edwards D."/>
            <person name="Zhou Y."/>
            <person name="Hua W."/>
            <person name="Sharpe A.G."/>
            <person name="Paterson A.H."/>
            <person name="Guan C."/>
            <person name="Wincker P."/>
        </authorList>
    </citation>
    <scope>NUCLEOTIDE SEQUENCE [LARGE SCALE GENOMIC DNA]</scope>
    <source>
        <strain evidence="2">cv. Darmor-bzh</strain>
    </source>
</reference>
<keyword evidence="2" id="KW-1185">Reference proteome</keyword>
<dbReference type="Gramene" id="CDY54407">
    <property type="protein sequence ID" value="CDY54407"/>
    <property type="gene ID" value="GSBRNA2T00014068001"/>
</dbReference>
<evidence type="ECO:0000313" key="2">
    <source>
        <dbReference type="Proteomes" id="UP000028999"/>
    </source>
</evidence>
<proteinExistence type="predicted"/>
<gene>
    <name evidence="1" type="primary">BnaAnng13150D</name>
    <name evidence="1" type="ORF">GSBRNA2T00014068001</name>
</gene>
<dbReference type="Proteomes" id="UP000028999">
    <property type="component" value="Unassembled WGS sequence"/>
</dbReference>
<dbReference type="AlphaFoldDB" id="A0A078IWM8"/>